<dbReference type="InterPro" id="IPR040442">
    <property type="entry name" value="Pyrv_kinase-like_dom_sf"/>
</dbReference>
<name>U6SKY2_9BACI</name>
<dbReference type="PANTHER" id="PTHR32308:SF0">
    <property type="entry name" value="HPCH_HPAI ALDOLASE_CITRATE LYASE DOMAIN-CONTAINING PROTEIN"/>
    <property type="match status" value="1"/>
</dbReference>
<evidence type="ECO:0000313" key="7">
    <source>
        <dbReference type="EMBL" id="ERN51301.1"/>
    </source>
</evidence>
<dbReference type="RefSeq" id="WP_022629843.1">
    <property type="nucleotide sequence ID" value="NZ_ATAE01000065.1"/>
</dbReference>
<keyword evidence="3 5" id="KW-0460">Magnesium</keyword>
<protein>
    <recommendedName>
        <fullName evidence="6">HpcH/HpaI aldolase/citrate lyase domain-containing protein</fullName>
    </recommendedName>
</protein>
<dbReference type="GO" id="GO:0000287">
    <property type="term" value="F:magnesium ion binding"/>
    <property type="evidence" value="ECO:0007669"/>
    <property type="project" value="TreeGrafter"/>
</dbReference>
<comment type="caution">
    <text evidence="7">The sequence shown here is derived from an EMBL/GenBank/DDBJ whole genome shotgun (WGS) entry which is preliminary data.</text>
</comment>
<evidence type="ECO:0000256" key="1">
    <source>
        <dbReference type="ARBA" id="ARBA00001946"/>
    </source>
</evidence>
<dbReference type="PANTHER" id="PTHR32308">
    <property type="entry name" value="LYASE BETA SUBUNIT, PUTATIVE (AFU_ORTHOLOGUE AFUA_4G13030)-RELATED"/>
    <property type="match status" value="1"/>
</dbReference>
<organism evidence="7 8">
    <name type="scientific">Alkalihalophilus marmarensis DSM 21297</name>
    <dbReference type="NCBI Taxonomy" id="1188261"/>
    <lineage>
        <taxon>Bacteria</taxon>
        <taxon>Bacillati</taxon>
        <taxon>Bacillota</taxon>
        <taxon>Bacilli</taxon>
        <taxon>Bacillales</taxon>
        <taxon>Bacillaceae</taxon>
        <taxon>Alkalihalophilus</taxon>
    </lineage>
</organism>
<proteinExistence type="predicted"/>
<feature type="domain" description="HpcH/HpaI aldolase/citrate lyase" evidence="6">
    <location>
        <begin position="4"/>
        <end position="223"/>
    </location>
</feature>
<feature type="binding site" evidence="4">
    <location>
        <position position="127"/>
    </location>
    <ligand>
        <name>substrate</name>
    </ligand>
</feature>
<dbReference type="GO" id="GO:0006107">
    <property type="term" value="P:oxaloacetate metabolic process"/>
    <property type="evidence" value="ECO:0007669"/>
    <property type="project" value="TreeGrafter"/>
</dbReference>
<comment type="cofactor">
    <cofactor evidence="1">
        <name>Mg(2+)</name>
        <dbReference type="ChEBI" id="CHEBI:18420"/>
    </cofactor>
</comment>
<evidence type="ECO:0000256" key="3">
    <source>
        <dbReference type="ARBA" id="ARBA00022842"/>
    </source>
</evidence>
<dbReference type="SUPFAM" id="SSF51621">
    <property type="entry name" value="Phosphoenolpyruvate/pyruvate domain"/>
    <property type="match status" value="1"/>
</dbReference>
<evidence type="ECO:0000259" key="6">
    <source>
        <dbReference type="Pfam" id="PF03328"/>
    </source>
</evidence>
<evidence type="ECO:0000256" key="2">
    <source>
        <dbReference type="ARBA" id="ARBA00022723"/>
    </source>
</evidence>
<dbReference type="GO" id="GO:0003824">
    <property type="term" value="F:catalytic activity"/>
    <property type="evidence" value="ECO:0007669"/>
    <property type="project" value="InterPro"/>
</dbReference>
<keyword evidence="8" id="KW-1185">Reference proteome</keyword>
<dbReference type="PATRIC" id="fig|1188261.3.peg.3858"/>
<dbReference type="AlphaFoldDB" id="U6SKY2"/>
<reference evidence="7 8" key="1">
    <citation type="journal article" date="2013" name="Genome Announc.">
        <title>Genome Sequence of the Extreme Obligate Alkaliphile Bacillus marmarensis Strain DSM 21297.</title>
        <authorList>
            <person name="Wernick D.G."/>
            <person name="Choi K.Y."/>
            <person name="Tat C.A."/>
            <person name="Lafontaine Rivera J.G."/>
            <person name="Liao J.C."/>
        </authorList>
    </citation>
    <scope>NUCLEOTIDE SEQUENCE [LARGE SCALE GENOMIC DNA]</scope>
    <source>
        <strain evidence="7 8">DSM 21297</strain>
    </source>
</reference>
<evidence type="ECO:0000313" key="8">
    <source>
        <dbReference type="Proteomes" id="UP000017170"/>
    </source>
</evidence>
<accession>U6SKY2</accession>
<feature type="binding site" evidence="5">
    <location>
        <position position="127"/>
    </location>
    <ligand>
        <name>Mg(2+)</name>
        <dbReference type="ChEBI" id="CHEBI:18420"/>
    </ligand>
</feature>
<dbReference type="InterPro" id="IPR005000">
    <property type="entry name" value="Aldolase/citrate-lyase_domain"/>
</dbReference>
<feature type="binding site" evidence="4">
    <location>
        <position position="62"/>
    </location>
    <ligand>
        <name>substrate</name>
    </ligand>
</feature>
<evidence type="ECO:0000256" key="5">
    <source>
        <dbReference type="PIRSR" id="PIRSR015582-2"/>
    </source>
</evidence>
<keyword evidence="2 5" id="KW-0479">Metal-binding</keyword>
<dbReference type="Pfam" id="PF03328">
    <property type="entry name" value="HpcH_HpaI"/>
    <property type="match status" value="1"/>
</dbReference>
<dbReference type="Gene3D" id="3.20.20.60">
    <property type="entry name" value="Phosphoenolpyruvate-binding domains"/>
    <property type="match status" value="1"/>
</dbReference>
<sequence length="295" mass="33317">MLARSWLFVPGNRMKVIEKAELLDADVIIYDLEDAVLLQDKIQAREMVIEALQSSKKNIFVRMNSLSDMFGHEDVLSLLSNYNKSLKGLILPKVSSAQQIKSLETMLITYEKKYNIHYELEIVPLIESAAGVHFCFDIASASPRVKRLAFGAVDYCLDVNITPTKCGNELLYARSQIVNASRAAEKLQPIDTVYIHFNDYEGLDIEINTAKGLGFGGKLVIHPNQIDEVNKKFAPTEEEVLDAKEILETVEQDGAAVFQLNGRMIDEPIIKKARITLEKYRLIKGENPNLTWEKL</sequence>
<feature type="binding site" evidence="5">
    <location>
        <position position="154"/>
    </location>
    <ligand>
        <name>Mg(2+)</name>
        <dbReference type="ChEBI" id="CHEBI:18420"/>
    </ligand>
</feature>
<dbReference type="InterPro" id="IPR011206">
    <property type="entry name" value="Citrate_lyase_beta/mcl1/mcl2"/>
</dbReference>
<dbReference type="EMBL" id="ATAE01000065">
    <property type="protein sequence ID" value="ERN51301.1"/>
    <property type="molecule type" value="Genomic_DNA"/>
</dbReference>
<dbReference type="InterPro" id="IPR015813">
    <property type="entry name" value="Pyrv/PenolPyrv_kinase-like_dom"/>
</dbReference>
<gene>
    <name evidence="7" type="ORF">A33I_20695</name>
</gene>
<dbReference type="Proteomes" id="UP000017170">
    <property type="component" value="Unassembled WGS sequence"/>
</dbReference>
<evidence type="ECO:0000256" key="4">
    <source>
        <dbReference type="PIRSR" id="PIRSR015582-1"/>
    </source>
</evidence>
<dbReference type="PIRSF" id="PIRSF015582">
    <property type="entry name" value="Cit_lyase_B"/>
    <property type="match status" value="1"/>
</dbReference>